<name>A0A964UMN0_9ACTN</name>
<dbReference type="PANTHER" id="PTHR43875">
    <property type="entry name" value="MALTODEXTRIN IMPORT ATP-BINDING PROTEIN MSMX"/>
    <property type="match status" value="1"/>
</dbReference>
<dbReference type="SMART" id="SM00382">
    <property type="entry name" value="AAA"/>
    <property type="match status" value="1"/>
</dbReference>
<evidence type="ECO:0000256" key="4">
    <source>
        <dbReference type="ARBA" id="ARBA00022840"/>
    </source>
</evidence>
<evidence type="ECO:0000256" key="1">
    <source>
        <dbReference type="ARBA" id="ARBA00022448"/>
    </source>
</evidence>
<evidence type="ECO:0000256" key="6">
    <source>
        <dbReference type="ARBA" id="ARBA00023136"/>
    </source>
</evidence>
<dbReference type="FunFam" id="3.40.50.300:FF:000042">
    <property type="entry name" value="Maltose/maltodextrin ABC transporter, ATP-binding protein"/>
    <property type="match status" value="1"/>
</dbReference>
<dbReference type="Pfam" id="PF00005">
    <property type="entry name" value="ABC_tran"/>
    <property type="match status" value="1"/>
</dbReference>
<evidence type="ECO:0000259" key="7">
    <source>
        <dbReference type="PROSITE" id="PS50893"/>
    </source>
</evidence>
<gene>
    <name evidence="8" type="ORF">GUY60_03805</name>
</gene>
<evidence type="ECO:0000313" key="9">
    <source>
        <dbReference type="Proteomes" id="UP000598297"/>
    </source>
</evidence>
<comment type="caution">
    <text evidence="8">The sequence shown here is derived from an EMBL/GenBank/DDBJ whole genome shotgun (WGS) entry which is preliminary data.</text>
</comment>
<evidence type="ECO:0000256" key="2">
    <source>
        <dbReference type="ARBA" id="ARBA00022475"/>
    </source>
</evidence>
<dbReference type="SUPFAM" id="SSF50331">
    <property type="entry name" value="MOP-like"/>
    <property type="match status" value="1"/>
</dbReference>
<dbReference type="PANTHER" id="PTHR43875:SF15">
    <property type="entry name" value="TREHALOSE IMPORT ATP-BINDING PROTEIN SUGC"/>
    <property type="match status" value="1"/>
</dbReference>
<dbReference type="GO" id="GO:0140359">
    <property type="term" value="F:ABC-type transporter activity"/>
    <property type="evidence" value="ECO:0007669"/>
    <property type="project" value="UniProtKB-ARBA"/>
</dbReference>
<keyword evidence="3" id="KW-0547">Nucleotide-binding</keyword>
<dbReference type="RefSeq" id="WP_161693719.1">
    <property type="nucleotide sequence ID" value="NZ_JAAAHS010000015.1"/>
</dbReference>
<feature type="domain" description="ABC transporter" evidence="7">
    <location>
        <begin position="4"/>
        <end position="239"/>
    </location>
</feature>
<keyword evidence="9" id="KW-1185">Reference proteome</keyword>
<dbReference type="InterPro" id="IPR027417">
    <property type="entry name" value="P-loop_NTPase"/>
</dbReference>
<keyword evidence="5" id="KW-1278">Translocase</keyword>
<dbReference type="InterPro" id="IPR017871">
    <property type="entry name" value="ABC_transporter-like_CS"/>
</dbReference>
<organism evidence="8 9">
    <name type="scientific">Streptomyces boluensis</name>
    <dbReference type="NCBI Taxonomy" id="1775135"/>
    <lineage>
        <taxon>Bacteria</taxon>
        <taxon>Bacillati</taxon>
        <taxon>Actinomycetota</taxon>
        <taxon>Actinomycetes</taxon>
        <taxon>Kitasatosporales</taxon>
        <taxon>Streptomycetaceae</taxon>
        <taxon>Streptomyces</taxon>
    </lineage>
</organism>
<dbReference type="OrthoDB" id="9802264at2"/>
<dbReference type="SUPFAM" id="SSF52540">
    <property type="entry name" value="P-loop containing nucleoside triphosphate hydrolases"/>
    <property type="match status" value="1"/>
</dbReference>
<keyword evidence="2" id="KW-1003">Cell membrane</keyword>
<dbReference type="AlphaFoldDB" id="A0A964UMN0"/>
<dbReference type="GO" id="GO:0016887">
    <property type="term" value="F:ATP hydrolysis activity"/>
    <property type="evidence" value="ECO:0007669"/>
    <property type="project" value="InterPro"/>
</dbReference>
<accession>A0A964UMN0</accession>
<dbReference type="PROSITE" id="PS50893">
    <property type="entry name" value="ABC_TRANSPORTER_2"/>
    <property type="match status" value="1"/>
</dbReference>
<dbReference type="Proteomes" id="UP000598297">
    <property type="component" value="Unassembled WGS sequence"/>
</dbReference>
<keyword evidence="6" id="KW-0472">Membrane</keyword>
<dbReference type="InterPro" id="IPR047641">
    <property type="entry name" value="ABC_transpr_MalK/UgpC-like"/>
</dbReference>
<evidence type="ECO:0000256" key="5">
    <source>
        <dbReference type="ARBA" id="ARBA00022967"/>
    </source>
</evidence>
<dbReference type="InterPro" id="IPR003593">
    <property type="entry name" value="AAA+_ATPase"/>
</dbReference>
<dbReference type="EMBL" id="JAAAHS010000015">
    <property type="protein sequence ID" value="NBE50563.1"/>
    <property type="molecule type" value="Genomic_DNA"/>
</dbReference>
<keyword evidence="1" id="KW-0813">Transport</keyword>
<proteinExistence type="predicted"/>
<dbReference type="Gene3D" id="2.40.50.100">
    <property type="match status" value="1"/>
</dbReference>
<dbReference type="PROSITE" id="PS00211">
    <property type="entry name" value="ABC_TRANSPORTER_1"/>
    <property type="match status" value="1"/>
</dbReference>
<dbReference type="InterPro" id="IPR013611">
    <property type="entry name" value="Transp-assoc_OB_typ2"/>
</dbReference>
<reference evidence="8" key="1">
    <citation type="submission" date="2020-01" db="EMBL/GenBank/DDBJ databases">
        <title>Whole-genome analyses of novel actinobacteria.</title>
        <authorList>
            <person name="Sahin N."/>
        </authorList>
    </citation>
    <scope>NUCLEOTIDE SEQUENCE</scope>
    <source>
        <strain evidence="8">YC537</strain>
    </source>
</reference>
<evidence type="ECO:0000256" key="3">
    <source>
        <dbReference type="ARBA" id="ARBA00022741"/>
    </source>
</evidence>
<keyword evidence="4 8" id="KW-0067">ATP-binding</keyword>
<sequence length="363" mass="38563">MAAVTIRGLTKRYGDACVVDGLDLDISDGEFLTLLGPSGCGKTTTLRCIAGLEKPDAGEILINGKVVVDSLGTFVPPEKRGLGMVFQSYALWPHMTVKGNVAYPLKMRHTPRPEIASRVRESLETVGLGQLADRSVGALSGGQQQRVALARALVAQPGLVLFDEPLSNLDARLRASMREQLQLLHERLPATSVYVTHDQIEALTLSDRIVVMHDGRIQQVGTPTQIYADPANAFVADFVGFENLLPGVVVKADLDQVVVQVDGFPEPVSARPTGQPPTAGEKATVVVRANAFSFTPTPSVENTATPSGVPAEVLTAAYLGDQAEYTMRVGPHTVRVRTPAPATARPGDRVSLVPQPGALLAVA</sequence>
<dbReference type="GO" id="GO:0005524">
    <property type="term" value="F:ATP binding"/>
    <property type="evidence" value="ECO:0007669"/>
    <property type="project" value="UniProtKB-KW"/>
</dbReference>
<dbReference type="InterPro" id="IPR003439">
    <property type="entry name" value="ABC_transporter-like_ATP-bd"/>
</dbReference>
<protein>
    <submittedName>
        <fullName evidence="8">ATP-binding cassette domain-containing protein</fullName>
    </submittedName>
</protein>
<dbReference type="Pfam" id="PF08402">
    <property type="entry name" value="TOBE_2"/>
    <property type="match status" value="1"/>
</dbReference>
<evidence type="ECO:0000313" key="8">
    <source>
        <dbReference type="EMBL" id="NBE50563.1"/>
    </source>
</evidence>
<dbReference type="Gene3D" id="3.40.50.300">
    <property type="entry name" value="P-loop containing nucleotide triphosphate hydrolases"/>
    <property type="match status" value="1"/>
</dbReference>
<dbReference type="GO" id="GO:0055052">
    <property type="term" value="C:ATP-binding cassette (ABC) transporter complex, substrate-binding subunit-containing"/>
    <property type="evidence" value="ECO:0007669"/>
    <property type="project" value="TreeGrafter"/>
</dbReference>
<dbReference type="InterPro" id="IPR008995">
    <property type="entry name" value="Mo/tungstate-bd_C_term_dom"/>
</dbReference>